<gene>
    <name evidence="3" type="ORF">GCM10010151_68630</name>
</gene>
<feature type="transmembrane region" description="Helical" evidence="2">
    <location>
        <begin position="64"/>
        <end position="85"/>
    </location>
</feature>
<evidence type="ECO:0000313" key="3">
    <source>
        <dbReference type="EMBL" id="GAA0368973.1"/>
    </source>
</evidence>
<organism evidence="3 4">
    <name type="scientific">Actinoallomurus spadix</name>
    <dbReference type="NCBI Taxonomy" id="79912"/>
    <lineage>
        <taxon>Bacteria</taxon>
        <taxon>Bacillati</taxon>
        <taxon>Actinomycetota</taxon>
        <taxon>Actinomycetes</taxon>
        <taxon>Streptosporangiales</taxon>
        <taxon>Thermomonosporaceae</taxon>
        <taxon>Actinoallomurus</taxon>
    </lineage>
</organism>
<sequence>METSDTKEPDPRRDETPRERFDRELVEMLQGLRVIVAGVQFLFAFLLTLPFSNGFKRVGHVGQWVFYLSLITAAGASICLMAPAAQHRILFRSGRKDLLVSRSNRYGIAGTLALTVSMASAVAVAAKGFFSSGLAAATAAGFVLVAGWAWFVQPMLTRRRIYAAREADAEERDAERAEADRRELRREEADRRRAERDDGRVID</sequence>
<feature type="region of interest" description="Disordered" evidence="1">
    <location>
        <begin position="166"/>
        <end position="203"/>
    </location>
</feature>
<feature type="transmembrane region" description="Helical" evidence="2">
    <location>
        <begin position="132"/>
        <end position="152"/>
    </location>
</feature>
<keyword evidence="2" id="KW-0472">Membrane</keyword>
<keyword evidence="2" id="KW-0812">Transmembrane</keyword>
<comment type="caution">
    <text evidence="3">The sequence shown here is derived from an EMBL/GenBank/DDBJ whole genome shotgun (WGS) entry which is preliminary data.</text>
</comment>
<keyword evidence="2" id="KW-1133">Transmembrane helix</keyword>
<dbReference type="Pfam" id="PF19853">
    <property type="entry name" value="DUF6328"/>
    <property type="match status" value="1"/>
</dbReference>
<evidence type="ECO:0000256" key="1">
    <source>
        <dbReference type="SAM" id="MobiDB-lite"/>
    </source>
</evidence>
<dbReference type="Proteomes" id="UP001501822">
    <property type="component" value="Unassembled WGS sequence"/>
</dbReference>
<evidence type="ECO:0000313" key="4">
    <source>
        <dbReference type="Proteomes" id="UP001501822"/>
    </source>
</evidence>
<reference evidence="4" key="1">
    <citation type="journal article" date="2019" name="Int. J. Syst. Evol. Microbiol.">
        <title>The Global Catalogue of Microorganisms (GCM) 10K type strain sequencing project: providing services to taxonomists for standard genome sequencing and annotation.</title>
        <authorList>
            <consortium name="The Broad Institute Genomics Platform"/>
            <consortium name="The Broad Institute Genome Sequencing Center for Infectious Disease"/>
            <person name="Wu L."/>
            <person name="Ma J."/>
        </authorList>
    </citation>
    <scope>NUCLEOTIDE SEQUENCE [LARGE SCALE GENOMIC DNA]</scope>
    <source>
        <strain evidence="4">JCM 3146</strain>
    </source>
</reference>
<evidence type="ECO:0000256" key="2">
    <source>
        <dbReference type="SAM" id="Phobius"/>
    </source>
</evidence>
<accession>A0ABP3HF21</accession>
<keyword evidence="4" id="KW-1185">Reference proteome</keyword>
<feature type="transmembrane region" description="Helical" evidence="2">
    <location>
        <begin position="106"/>
        <end position="126"/>
    </location>
</feature>
<dbReference type="RefSeq" id="WP_252810772.1">
    <property type="nucleotide sequence ID" value="NZ_BAAABM010000066.1"/>
</dbReference>
<name>A0ABP3HF21_9ACTN</name>
<protein>
    <recommendedName>
        <fullName evidence="5">Integral membrane protein</fullName>
    </recommendedName>
</protein>
<dbReference type="EMBL" id="BAAABM010000066">
    <property type="protein sequence ID" value="GAA0368973.1"/>
    <property type="molecule type" value="Genomic_DNA"/>
</dbReference>
<dbReference type="InterPro" id="IPR046291">
    <property type="entry name" value="DUF6328"/>
</dbReference>
<feature type="transmembrane region" description="Helical" evidence="2">
    <location>
        <begin position="32"/>
        <end position="52"/>
    </location>
</feature>
<proteinExistence type="predicted"/>
<evidence type="ECO:0008006" key="5">
    <source>
        <dbReference type="Google" id="ProtNLM"/>
    </source>
</evidence>